<dbReference type="Proteomes" id="UP000000378">
    <property type="component" value="Chromosome"/>
</dbReference>
<proteinExistence type="predicted"/>
<evidence type="ECO:0000313" key="1">
    <source>
        <dbReference type="EMBL" id="ADI02645.1"/>
    </source>
</evidence>
<protein>
    <submittedName>
        <fullName evidence="1">Uncharacterized protein</fullName>
    </submittedName>
</protein>
<keyword evidence="2" id="KW-1185">Reference proteome</keyword>
<dbReference type="eggNOG" id="ENOG5033GB1">
    <property type="taxonomic scope" value="Bacteria"/>
</dbReference>
<dbReference type="AlphaFoldDB" id="D7CPL0"/>
<name>D7CPL0_SYNLT</name>
<reference evidence="1 2" key="2">
    <citation type="journal article" date="2010" name="Stand. Genomic Sci.">
        <title>Complete genome sequence of Syntrophothermus lipocalidus type strain (TGB-C1).</title>
        <authorList>
            <person name="Djao O.D."/>
            <person name="Zhang X."/>
            <person name="Lucas S."/>
            <person name="Lapidus A."/>
            <person name="Del Rio T.G."/>
            <person name="Nolan M."/>
            <person name="Tice H."/>
            <person name="Cheng J.F."/>
            <person name="Han C."/>
            <person name="Tapia R."/>
            <person name="Goodwin L."/>
            <person name="Pitluck S."/>
            <person name="Liolios K."/>
            <person name="Ivanova N."/>
            <person name="Mavromatis K."/>
            <person name="Mikhailova N."/>
            <person name="Ovchinnikova G."/>
            <person name="Pati A."/>
            <person name="Brambilla E."/>
            <person name="Chen A."/>
            <person name="Palaniappan K."/>
            <person name="Land M."/>
            <person name="Hauser L."/>
            <person name="Chang Y.J."/>
            <person name="Jeffries C.D."/>
            <person name="Rohde M."/>
            <person name="Sikorski J."/>
            <person name="Spring S."/>
            <person name="Goker M."/>
            <person name="Detter J.C."/>
            <person name="Woyke T."/>
            <person name="Bristow J."/>
            <person name="Eisen J.A."/>
            <person name="Markowitz V."/>
            <person name="Hugenholtz P."/>
            <person name="Kyrpides N.C."/>
            <person name="Klenk H.P."/>
        </authorList>
    </citation>
    <scope>NUCLEOTIDE SEQUENCE [LARGE SCALE GENOMIC DNA]</scope>
    <source>
        <strain evidence="2">DSM 12680 / TGB-C1</strain>
    </source>
</reference>
<reference evidence="2" key="1">
    <citation type="journal article" date="2010" name="Stand. Genomic Sci.">
        <title>Complete genome sequence of Syntrophothermus lipocalidus type strain (TGB-C1T).</title>
        <authorList>
            <consortium name="US DOE Joint Genome Institute (JGI-PGF)"/>
            <person name="Djao O."/>
            <person name="Zhang X."/>
            <person name="Lucas S."/>
            <person name="Lapidus A."/>
            <person name="Glavina Del Rio T."/>
            <person name="Nolan M."/>
            <person name="Tice H."/>
            <person name="Cheng J."/>
            <person name="Han C."/>
            <person name="Tapia R."/>
            <person name="Goodwin L."/>
            <person name="Pitluck S."/>
            <person name="Liolios K."/>
            <person name="Ivanova N."/>
            <person name="Mavromatis K."/>
            <person name="Mikhailova N."/>
            <person name="Ovchinnikova G."/>
            <person name="Pati A."/>
            <person name="Brambilla E."/>
            <person name="Chen A."/>
            <person name="Palaniappan K."/>
            <person name="Land M."/>
            <person name="Hauser L."/>
            <person name="Chang Y."/>
            <person name="Jeffries C."/>
            <person name="Rohde M."/>
            <person name="Sikorski J."/>
            <person name="Spring S."/>
            <person name="Goker M."/>
            <person name="Detter J."/>
            <person name="Woyke T."/>
            <person name="Bristow J."/>
            <person name="Eisen J."/>
            <person name="Markowitz V."/>
            <person name="Hugenholtz P."/>
            <person name="Kyrpides N."/>
            <person name="Klenk H."/>
        </authorList>
    </citation>
    <scope>NUCLEOTIDE SEQUENCE [LARGE SCALE GENOMIC DNA]</scope>
    <source>
        <strain evidence="2">DSM 12680 / TGB-C1</strain>
    </source>
</reference>
<evidence type="ECO:0000313" key="2">
    <source>
        <dbReference type="Proteomes" id="UP000000378"/>
    </source>
</evidence>
<dbReference type="STRING" id="643648.Slip_1891"/>
<dbReference type="OrthoDB" id="1726239at2"/>
<accession>D7CPL0</accession>
<gene>
    <name evidence="1" type="ordered locus">Slip_1891</name>
</gene>
<dbReference type="KEGG" id="slp:Slip_1891"/>
<sequence length="79" mass="9903">MAEIFFEDLERTIALGRREVDREILRRRECREKPYRRKPRDEEERRILTIIAKKKWERAEKEGKIAYLSPTEWYYELDE</sequence>
<dbReference type="EMBL" id="CP002048">
    <property type="protein sequence ID" value="ADI02645.1"/>
    <property type="molecule type" value="Genomic_DNA"/>
</dbReference>
<dbReference type="RefSeq" id="WP_013176047.1">
    <property type="nucleotide sequence ID" value="NC_014220.1"/>
</dbReference>
<organism evidence="1 2">
    <name type="scientific">Syntrophothermus lipocalidus (strain DSM 12680 / TGB-C1)</name>
    <dbReference type="NCBI Taxonomy" id="643648"/>
    <lineage>
        <taxon>Bacteria</taxon>
        <taxon>Bacillati</taxon>
        <taxon>Bacillota</taxon>
        <taxon>Clostridia</taxon>
        <taxon>Eubacteriales</taxon>
        <taxon>Syntrophomonadaceae</taxon>
        <taxon>Syntrophothermus</taxon>
    </lineage>
</organism>
<dbReference type="HOGENOM" id="CLU_2604797_0_0_9"/>